<keyword evidence="3" id="KW-0560">Oxidoreductase</keyword>
<comment type="pathway">
    <text evidence="1">Cofactor biosynthesis; thiamine diphosphate biosynthesis.</text>
</comment>
<dbReference type="GO" id="GO:0050660">
    <property type="term" value="F:flavin adenine dinucleotide binding"/>
    <property type="evidence" value="ECO:0007669"/>
    <property type="project" value="InterPro"/>
</dbReference>
<dbReference type="GO" id="GO:0009229">
    <property type="term" value="P:thiamine diphosphate biosynthetic process"/>
    <property type="evidence" value="ECO:0007669"/>
    <property type="project" value="UniProtKB-UniPathway"/>
</dbReference>
<dbReference type="Gene3D" id="3.50.50.60">
    <property type="entry name" value="FAD/NAD(P)-binding domain"/>
    <property type="match status" value="1"/>
</dbReference>
<accession>A0A1G7P3I6</accession>
<keyword evidence="6" id="KW-1185">Reference proteome</keyword>
<dbReference type="Gene3D" id="3.30.9.10">
    <property type="entry name" value="D-Amino Acid Oxidase, subunit A, domain 2"/>
    <property type="match status" value="1"/>
</dbReference>
<evidence type="ECO:0000313" key="5">
    <source>
        <dbReference type="EMBL" id="SDF80791.1"/>
    </source>
</evidence>
<gene>
    <name evidence="5" type="ORF">SAMN05216241_102417</name>
</gene>
<proteinExistence type="predicted"/>
<dbReference type="RefSeq" id="WP_218119124.1">
    <property type="nucleotide sequence ID" value="NZ_FNCE01000002.1"/>
</dbReference>
<evidence type="ECO:0000313" key="6">
    <source>
        <dbReference type="Proteomes" id="UP000199415"/>
    </source>
</evidence>
<organism evidence="5 6">
    <name type="scientific">Limimonas halophila</name>
    <dbReference type="NCBI Taxonomy" id="1082479"/>
    <lineage>
        <taxon>Bacteria</taxon>
        <taxon>Pseudomonadati</taxon>
        <taxon>Pseudomonadota</taxon>
        <taxon>Alphaproteobacteria</taxon>
        <taxon>Rhodospirillales</taxon>
        <taxon>Rhodovibrionaceae</taxon>
        <taxon>Limimonas</taxon>
    </lineage>
</organism>
<evidence type="ECO:0000256" key="2">
    <source>
        <dbReference type="ARBA" id="ARBA00022977"/>
    </source>
</evidence>
<protein>
    <submittedName>
        <fullName evidence="5">Glycine oxidase</fullName>
    </submittedName>
</protein>
<dbReference type="GO" id="GO:0009228">
    <property type="term" value="P:thiamine biosynthetic process"/>
    <property type="evidence" value="ECO:0007669"/>
    <property type="project" value="UniProtKB-KW"/>
</dbReference>
<dbReference type="PANTHER" id="PTHR13847:SF289">
    <property type="entry name" value="GLYCINE OXIDASE"/>
    <property type="match status" value="1"/>
</dbReference>
<dbReference type="InterPro" id="IPR012727">
    <property type="entry name" value="Gly_oxidase_ThiO"/>
</dbReference>
<dbReference type="Pfam" id="PF01266">
    <property type="entry name" value="DAO"/>
    <property type="match status" value="1"/>
</dbReference>
<feature type="domain" description="FAD dependent oxidoreductase" evidence="4">
    <location>
        <begin position="15"/>
        <end position="361"/>
    </location>
</feature>
<dbReference type="AlphaFoldDB" id="A0A1G7P3I6"/>
<dbReference type="Proteomes" id="UP000199415">
    <property type="component" value="Unassembled WGS sequence"/>
</dbReference>
<sequence>METPFPTAIRHRPHTAVIGGGVNGLGIAWTLARAGCRVDVYDAGEPGTAASWAAAGMLAAGAEAEPGEEALTNLGRLSQRLWPDFAEAVRAASGIDPEYRTDGLLIAAITRDEAERVRWNYQYQREQGIPLDWLTGPQLREREPHLTRHVQGGVASHDDHQVNNRALTRGLRKAAEAAGACVHANTPVEAVVTEGGRATGVRVGGETVSADAVVLAAGAWSHGVAGVPEAARPPVRPVKGQMLSLRMDPEAPLLRHVLWAPTVYLVPRRDGTLVIGGTVEENGFDTTITAGGLYAILQAAWRAVPAIEDLPVQETWVGFRPTSRDDAPILGRSSVDGLWLATGHHRNGILLAPLTAQAVAAEILSGERVPELAPFGPERFTRGRPAAMEAT</sequence>
<dbReference type="EMBL" id="FNCE01000002">
    <property type="protein sequence ID" value="SDF80791.1"/>
    <property type="molecule type" value="Genomic_DNA"/>
</dbReference>
<dbReference type="GO" id="GO:0005737">
    <property type="term" value="C:cytoplasm"/>
    <property type="evidence" value="ECO:0007669"/>
    <property type="project" value="TreeGrafter"/>
</dbReference>
<dbReference type="InterPro" id="IPR006076">
    <property type="entry name" value="FAD-dep_OxRdtase"/>
</dbReference>
<evidence type="ECO:0000256" key="1">
    <source>
        <dbReference type="ARBA" id="ARBA00004948"/>
    </source>
</evidence>
<dbReference type="SUPFAM" id="SSF54373">
    <property type="entry name" value="FAD-linked reductases, C-terminal domain"/>
    <property type="match status" value="1"/>
</dbReference>
<dbReference type="InterPro" id="IPR036188">
    <property type="entry name" value="FAD/NAD-bd_sf"/>
</dbReference>
<dbReference type="PANTHER" id="PTHR13847">
    <property type="entry name" value="SARCOSINE DEHYDROGENASE-RELATED"/>
    <property type="match status" value="1"/>
</dbReference>
<name>A0A1G7P3I6_9PROT</name>
<dbReference type="NCBIfam" id="TIGR02352">
    <property type="entry name" value="thiamin_ThiO"/>
    <property type="match status" value="1"/>
</dbReference>
<evidence type="ECO:0000256" key="3">
    <source>
        <dbReference type="ARBA" id="ARBA00023002"/>
    </source>
</evidence>
<dbReference type="UniPathway" id="UPA00060"/>
<reference evidence="5 6" key="1">
    <citation type="submission" date="2016-10" db="EMBL/GenBank/DDBJ databases">
        <authorList>
            <person name="de Groot N.N."/>
        </authorList>
    </citation>
    <scope>NUCLEOTIDE SEQUENCE [LARGE SCALE GENOMIC DNA]</scope>
    <source>
        <strain evidence="5 6">DSM 25584</strain>
    </source>
</reference>
<dbReference type="GO" id="GO:0016491">
    <property type="term" value="F:oxidoreductase activity"/>
    <property type="evidence" value="ECO:0007669"/>
    <property type="project" value="UniProtKB-KW"/>
</dbReference>
<dbReference type="SUPFAM" id="SSF51905">
    <property type="entry name" value="FAD/NAD(P)-binding domain"/>
    <property type="match status" value="1"/>
</dbReference>
<keyword evidence="2" id="KW-0784">Thiamine biosynthesis</keyword>
<evidence type="ECO:0000259" key="4">
    <source>
        <dbReference type="Pfam" id="PF01266"/>
    </source>
</evidence>
<dbReference type="STRING" id="1082479.SAMN05216241_102417"/>